<reference evidence="2" key="1">
    <citation type="submission" date="2020-03" db="EMBL/GenBank/DDBJ databases">
        <title>Psychroflexus Maritimus sp. nov., isolate from marine sediment.</title>
        <authorList>
            <person name="Zhong Y.-L."/>
        </authorList>
    </citation>
    <scope>NUCLEOTIDE SEQUENCE</scope>
    <source>
        <strain evidence="2">C1</strain>
    </source>
</reference>
<feature type="domain" description="Helix-turn-helix type 11" evidence="1">
    <location>
        <begin position="9"/>
        <end position="54"/>
    </location>
</feature>
<dbReference type="PROSITE" id="PS52050">
    <property type="entry name" value="WYL"/>
    <property type="match status" value="1"/>
</dbReference>
<dbReference type="SUPFAM" id="SSF46785">
    <property type="entry name" value="Winged helix' DNA-binding domain"/>
    <property type="match status" value="1"/>
</dbReference>
<organism evidence="2 3">
    <name type="scientific">Psychroflexus maritimus</name>
    <dbReference type="NCBI Taxonomy" id="2714865"/>
    <lineage>
        <taxon>Bacteria</taxon>
        <taxon>Pseudomonadati</taxon>
        <taxon>Bacteroidota</taxon>
        <taxon>Flavobacteriia</taxon>
        <taxon>Flavobacteriales</taxon>
        <taxon>Flavobacteriaceae</taxon>
        <taxon>Psychroflexus</taxon>
    </lineage>
</organism>
<dbReference type="InterPro" id="IPR036390">
    <property type="entry name" value="WH_DNA-bd_sf"/>
</dbReference>
<dbReference type="InterPro" id="IPR051534">
    <property type="entry name" value="CBASS_pafABC_assoc_protein"/>
</dbReference>
<dbReference type="PANTHER" id="PTHR34580">
    <property type="match status" value="1"/>
</dbReference>
<accession>A0A967E6Q3</accession>
<protein>
    <submittedName>
        <fullName evidence="2">WYL domain-containing protein</fullName>
    </submittedName>
</protein>
<keyword evidence="3" id="KW-1185">Reference proteome</keyword>
<name>A0A967E6Q3_9FLAO</name>
<evidence type="ECO:0000259" key="1">
    <source>
        <dbReference type="Pfam" id="PF08279"/>
    </source>
</evidence>
<comment type="caution">
    <text evidence="2">The sequence shown here is derived from an EMBL/GenBank/DDBJ whole genome shotgun (WGS) entry which is preliminary data.</text>
</comment>
<dbReference type="PANTHER" id="PTHR34580:SF1">
    <property type="entry name" value="PROTEIN PAFC"/>
    <property type="match status" value="1"/>
</dbReference>
<proteinExistence type="predicted"/>
<dbReference type="RefSeq" id="WP_166400247.1">
    <property type="nucleotide sequence ID" value="NZ_JAANAS010000050.1"/>
</dbReference>
<dbReference type="Proteomes" id="UP000643701">
    <property type="component" value="Unassembled WGS sequence"/>
</dbReference>
<evidence type="ECO:0000313" key="2">
    <source>
        <dbReference type="EMBL" id="NGZ89991.1"/>
    </source>
</evidence>
<dbReference type="Pfam" id="PF08279">
    <property type="entry name" value="HTH_11"/>
    <property type="match status" value="1"/>
</dbReference>
<sequence length="289" mass="33622">MANQNKLYRLLKLIALLKQEPAKSVGYISKYLDSSKRTVYRYLELLQNVGFNVEVNKFKKYSIQDNQLIAPSHFNKEELDFLKQLLLTSGRSNKLSQSIVHKLSLNSDIELINHDIYNAKLSRLISLINTAIHTNKQILVKQYQSINSQKVSDRLVEPIKFTSNYISLCAFEIDKQQNKFFNIERMGDVVLTEEPQCHEHLHQFSKPDVFGFSKNDKTYQVSLALNLKAKLLLTEEYPLTKPFIHKKAKNKFFFNTTINNPKPLLRFYQGLKKDIEVLQGTEVDFENSN</sequence>
<dbReference type="AlphaFoldDB" id="A0A967E6Q3"/>
<gene>
    <name evidence="2" type="ORF">G7034_06980</name>
</gene>
<dbReference type="InterPro" id="IPR013196">
    <property type="entry name" value="HTH_11"/>
</dbReference>
<dbReference type="EMBL" id="JAANAS010000050">
    <property type="protein sequence ID" value="NGZ89991.1"/>
    <property type="molecule type" value="Genomic_DNA"/>
</dbReference>
<evidence type="ECO:0000313" key="3">
    <source>
        <dbReference type="Proteomes" id="UP000643701"/>
    </source>
</evidence>